<dbReference type="PANTHER" id="PTHR37534:SF7">
    <property type="entry name" value="TRANSCRIPTIONAL ACTIVATOR PROTEIN UGA3"/>
    <property type="match status" value="1"/>
</dbReference>
<evidence type="ECO:0000256" key="2">
    <source>
        <dbReference type="ARBA" id="ARBA00023242"/>
    </source>
</evidence>
<dbReference type="OrthoDB" id="5069391at2759"/>
<dbReference type="GO" id="GO:0000976">
    <property type="term" value="F:transcription cis-regulatory region binding"/>
    <property type="evidence" value="ECO:0007669"/>
    <property type="project" value="TreeGrafter"/>
</dbReference>
<keyword evidence="2" id="KW-0539">Nucleus</keyword>
<feature type="domain" description="Zn(2)-C6 fungal-type" evidence="4">
    <location>
        <begin position="20"/>
        <end position="57"/>
    </location>
</feature>
<dbReference type="Proteomes" id="UP000738349">
    <property type="component" value="Unassembled WGS sequence"/>
</dbReference>
<proteinExistence type="predicted"/>
<name>A0A9P9J2I4_9HYPO</name>
<reference evidence="5" key="1">
    <citation type="journal article" date="2021" name="Nat. Commun.">
        <title>Genetic determinants of endophytism in the Arabidopsis root mycobiome.</title>
        <authorList>
            <person name="Mesny F."/>
            <person name="Miyauchi S."/>
            <person name="Thiergart T."/>
            <person name="Pickel B."/>
            <person name="Atanasova L."/>
            <person name="Karlsson M."/>
            <person name="Huettel B."/>
            <person name="Barry K.W."/>
            <person name="Haridas S."/>
            <person name="Chen C."/>
            <person name="Bauer D."/>
            <person name="Andreopoulos W."/>
            <person name="Pangilinan J."/>
            <person name="LaButti K."/>
            <person name="Riley R."/>
            <person name="Lipzen A."/>
            <person name="Clum A."/>
            <person name="Drula E."/>
            <person name="Henrissat B."/>
            <person name="Kohler A."/>
            <person name="Grigoriev I.V."/>
            <person name="Martin F.M."/>
            <person name="Hacquard S."/>
        </authorList>
    </citation>
    <scope>NUCLEOTIDE SEQUENCE</scope>
    <source>
        <strain evidence="5">MPI-CAGE-AT-0147</strain>
    </source>
</reference>
<dbReference type="AlphaFoldDB" id="A0A9P9J2I4"/>
<dbReference type="GO" id="GO:0000981">
    <property type="term" value="F:DNA-binding transcription factor activity, RNA polymerase II-specific"/>
    <property type="evidence" value="ECO:0007669"/>
    <property type="project" value="InterPro"/>
</dbReference>
<dbReference type="Pfam" id="PF11951">
    <property type="entry name" value="Fungal_trans_2"/>
    <property type="match status" value="1"/>
</dbReference>
<dbReference type="GO" id="GO:0005634">
    <property type="term" value="C:nucleus"/>
    <property type="evidence" value="ECO:0007669"/>
    <property type="project" value="UniProtKB-SubCell"/>
</dbReference>
<dbReference type="SUPFAM" id="SSF57701">
    <property type="entry name" value="Zn2/Cys6 DNA-binding domain"/>
    <property type="match status" value="1"/>
</dbReference>
<feature type="region of interest" description="Disordered" evidence="3">
    <location>
        <begin position="73"/>
        <end position="92"/>
    </location>
</feature>
<gene>
    <name evidence="5" type="ORF">EDB81DRAFT_885582</name>
</gene>
<evidence type="ECO:0000256" key="1">
    <source>
        <dbReference type="ARBA" id="ARBA00004123"/>
    </source>
</evidence>
<evidence type="ECO:0000313" key="6">
    <source>
        <dbReference type="Proteomes" id="UP000738349"/>
    </source>
</evidence>
<protein>
    <submittedName>
        <fullName evidence="5">Fungal-specific transcription factor domain-containing protein</fullName>
    </submittedName>
</protein>
<comment type="subcellular location">
    <subcellularLocation>
        <location evidence="1">Nucleus</location>
    </subcellularLocation>
</comment>
<dbReference type="GO" id="GO:0008270">
    <property type="term" value="F:zinc ion binding"/>
    <property type="evidence" value="ECO:0007669"/>
    <property type="project" value="InterPro"/>
</dbReference>
<organism evidence="5 6">
    <name type="scientific">Dactylonectria macrodidyma</name>
    <dbReference type="NCBI Taxonomy" id="307937"/>
    <lineage>
        <taxon>Eukaryota</taxon>
        <taxon>Fungi</taxon>
        <taxon>Dikarya</taxon>
        <taxon>Ascomycota</taxon>
        <taxon>Pezizomycotina</taxon>
        <taxon>Sordariomycetes</taxon>
        <taxon>Hypocreomycetidae</taxon>
        <taxon>Hypocreales</taxon>
        <taxon>Nectriaceae</taxon>
        <taxon>Dactylonectria</taxon>
    </lineage>
</organism>
<dbReference type="InterPro" id="IPR036864">
    <property type="entry name" value="Zn2-C6_fun-type_DNA-bd_sf"/>
</dbReference>
<dbReference type="EMBL" id="JAGMUV010000011">
    <property type="protein sequence ID" value="KAH7140881.1"/>
    <property type="molecule type" value="Genomic_DNA"/>
</dbReference>
<dbReference type="InterPro" id="IPR021858">
    <property type="entry name" value="Fun_TF"/>
</dbReference>
<dbReference type="Pfam" id="PF00172">
    <property type="entry name" value="Zn_clus"/>
    <property type="match status" value="1"/>
</dbReference>
<sequence>MDIPRDLLQFTYKKPNPTGSCWTCISQNSRCSRDLPECGECLESGRTCAGYANQPQWPRIKCRRRYFEASAPKNNGKGRRLADKRNKNSPVAYERPPIPCSSLSALGVTGAESRLIQHFANNIATIALAIDYRGNIFRSFIPMAMSDRALLNSILAVSAAHLSRWENKMDASSALYTRRALVEMESKLRDPVLASSESTLAAILCLMSMEVGNGSKGWKHHYAGLEGWLQWKTDTSQLDPFLKSWVFLAGFQAALVLGSQPSVTISQWLERSDSQQQGLSQQVVDPFLGYSVRLPRLLLKAASLQKARNELIMTQGELQCQVTLLQQEIATCKLDTEKPILLASSCRNDDFFHLAETSVG</sequence>
<evidence type="ECO:0000259" key="4">
    <source>
        <dbReference type="Pfam" id="PF00172"/>
    </source>
</evidence>
<dbReference type="GO" id="GO:0045944">
    <property type="term" value="P:positive regulation of transcription by RNA polymerase II"/>
    <property type="evidence" value="ECO:0007669"/>
    <property type="project" value="TreeGrafter"/>
</dbReference>
<dbReference type="InterPro" id="IPR001138">
    <property type="entry name" value="Zn2Cys6_DnaBD"/>
</dbReference>
<evidence type="ECO:0000313" key="5">
    <source>
        <dbReference type="EMBL" id="KAH7140881.1"/>
    </source>
</evidence>
<accession>A0A9P9J2I4</accession>
<evidence type="ECO:0000256" key="3">
    <source>
        <dbReference type="SAM" id="MobiDB-lite"/>
    </source>
</evidence>
<comment type="caution">
    <text evidence="5">The sequence shown here is derived from an EMBL/GenBank/DDBJ whole genome shotgun (WGS) entry which is preliminary data.</text>
</comment>
<dbReference type="PANTHER" id="PTHR37534">
    <property type="entry name" value="TRANSCRIPTIONAL ACTIVATOR PROTEIN UGA3"/>
    <property type="match status" value="1"/>
</dbReference>
<keyword evidence="6" id="KW-1185">Reference proteome</keyword>